<name>Q2W9X1_PARM1</name>
<feature type="domain" description="HTH marR-type" evidence="1">
    <location>
        <begin position="15"/>
        <end position="150"/>
    </location>
</feature>
<dbReference type="OrthoDB" id="9799368at2"/>
<dbReference type="GO" id="GO:0006950">
    <property type="term" value="P:response to stress"/>
    <property type="evidence" value="ECO:0007669"/>
    <property type="project" value="TreeGrafter"/>
</dbReference>
<dbReference type="STRING" id="342108.amb0550"/>
<gene>
    <name evidence="2" type="ordered locus">amb0550</name>
</gene>
<evidence type="ECO:0000259" key="1">
    <source>
        <dbReference type="PROSITE" id="PS50995"/>
    </source>
</evidence>
<proteinExistence type="predicted"/>
<sequence length="168" mass="19259">MSDIKTGINPLFLREEELRQGIELLFFAYRDFTAEPDAILGEYGFGRAHHRVIYFVGRHPGITVSDLLEILRITKQSLSRVLGQLVEEKFIVQRPGVRDRRQRLLELTEKGIELERLLTERQRARIARAYREAGAEAVEGFRKVMLGLVDEADRGRFPARAAGLRRGA</sequence>
<evidence type="ECO:0000313" key="2">
    <source>
        <dbReference type="EMBL" id="BAE49354.1"/>
    </source>
</evidence>
<protein>
    <submittedName>
        <fullName evidence="2">Transcriptional regulator</fullName>
    </submittedName>
</protein>
<dbReference type="InterPro" id="IPR000835">
    <property type="entry name" value="HTH_MarR-typ"/>
</dbReference>
<dbReference type="PANTHER" id="PTHR33164">
    <property type="entry name" value="TRANSCRIPTIONAL REGULATOR, MARR FAMILY"/>
    <property type="match status" value="1"/>
</dbReference>
<dbReference type="EMBL" id="AP007255">
    <property type="protein sequence ID" value="BAE49354.1"/>
    <property type="molecule type" value="Genomic_DNA"/>
</dbReference>
<dbReference type="KEGG" id="mag:amb0550"/>
<dbReference type="PROSITE" id="PS50995">
    <property type="entry name" value="HTH_MARR_2"/>
    <property type="match status" value="1"/>
</dbReference>
<dbReference type="Gene3D" id="1.10.10.10">
    <property type="entry name" value="Winged helix-like DNA-binding domain superfamily/Winged helix DNA-binding domain"/>
    <property type="match status" value="1"/>
</dbReference>
<dbReference type="AlphaFoldDB" id="Q2W9X1"/>
<dbReference type="GO" id="GO:0003700">
    <property type="term" value="F:DNA-binding transcription factor activity"/>
    <property type="evidence" value="ECO:0007669"/>
    <property type="project" value="InterPro"/>
</dbReference>
<organism evidence="2 3">
    <name type="scientific">Paramagnetospirillum magneticum (strain ATCC 700264 / AMB-1)</name>
    <name type="common">Magnetospirillum magneticum</name>
    <dbReference type="NCBI Taxonomy" id="342108"/>
    <lineage>
        <taxon>Bacteria</taxon>
        <taxon>Pseudomonadati</taxon>
        <taxon>Pseudomonadota</taxon>
        <taxon>Alphaproteobacteria</taxon>
        <taxon>Rhodospirillales</taxon>
        <taxon>Magnetospirillaceae</taxon>
        <taxon>Paramagnetospirillum</taxon>
    </lineage>
</organism>
<dbReference type="RefSeq" id="WP_011382993.1">
    <property type="nucleotide sequence ID" value="NC_007626.1"/>
</dbReference>
<dbReference type="InterPro" id="IPR036390">
    <property type="entry name" value="WH_DNA-bd_sf"/>
</dbReference>
<dbReference type="SUPFAM" id="SSF46785">
    <property type="entry name" value="Winged helix' DNA-binding domain"/>
    <property type="match status" value="1"/>
</dbReference>
<dbReference type="Pfam" id="PF12802">
    <property type="entry name" value="MarR_2"/>
    <property type="match status" value="1"/>
</dbReference>
<dbReference type="Proteomes" id="UP000007058">
    <property type="component" value="Chromosome"/>
</dbReference>
<dbReference type="PRINTS" id="PR00598">
    <property type="entry name" value="HTHMARR"/>
</dbReference>
<dbReference type="SMART" id="SM00347">
    <property type="entry name" value="HTH_MARR"/>
    <property type="match status" value="1"/>
</dbReference>
<keyword evidence="3" id="KW-1185">Reference proteome</keyword>
<dbReference type="InterPro" id="IPR036388">
    <property type="entry name" value="WH-like_DNA-bd_sf"/>
</dbReference>
<reference evidence="2 3" key="1">
    <citation type="journal article" date="2005" name="DNA Res.">
        <title>Complete genome sequence of the facultative anaerobic magnetotactic bacterium Magnetospirillum sp. strain AMB-1.</title>
        <authorList>
            <person name="Matsunaga T."/>
            <person name="Okamura Y."/>
            <person name="Fukuda Y."/>
            <person name="Wahyudi A.T."/>
            <person name="Murase Y."/>
            <person name="Takeyama H."/>
        </authorList>
    </citation>
    <scope>NUCLEOTIDE SEQUENCE [LARGE SCALE GENOMIC DNA]</scope>
    <source>
        <strain evidence="3">ATCC 700264 / AMB-1</strain>
    </source>
</reference>
<dbReference type="HOGENOM" id="CLU_102087_0_0_5"/>
<evidence type="ECO:0000313" key="3">
    <source>
        <dbReference type="Proteomes" id="UP000007058"/>
    </source>
</evidence>
<accession>Q2W9X1</accession>
<dbReference type="PANTHER" id="PTHR33164:SF44">
    <property type="entry name" value="TRANSCRIPTIONAL REGULATORY PROTEIN"/>
    <property type="match status" value="1"/>
</dbReference>
<dbReference type="InterPro" id="IPR039422">
    <property type="entry name" value="MarR/SlyA-like"/>
</dbReference>